<evidence type="ECO:0000313" key="2">
    <source>
        <dbReference type="Proteomes" id="UP000002358"/>
    </source>
</evidence>
<accession>A0A7M7HAR3</accession>
<dbReference type="RefSeq" id="XP_008208609.1">
    <property type="nucleotide sequence ID" value="XM_008210387.2"/>
</dbReference>
<evidence type="ECO:0008006" key="3">
    <source>
        <dbReference type="Google" id="ProtNLM"/>
    </source>
</evidence>
<evidence type="ECO:0000313" key="1">
    <source>
        <dbReference type="EnsemblMetazoa" id="XP_008208609"/>
    </source>
</evidence>
<dbReference type="OrthoDB" id="9995573at2759"/>
<dbReference type="EnsemblMetazoa" id="XM_008210387">
    <property type="protein sequence ID" value="XP_008208609"/>
    <property type="gene ID" value="LOC100114950"/>
</dbReference>
<keyword evidence="2" id="KW-1185">Reference proteome</keyword>
<dbReference type="KEGG" id="nvi:100114950"/>
<reference evidence="1" key="1">
    <citation type="submission" date="2021-01" db="UniProtKB">
        <authorList>
            <consortium name="EnsemblMetazoa"/>
        </authorList>
    </citation>
    <scope>IDENTIFICATION</scope>
</reference>
<dbReference type="SMR" id="A0A7M7HAR3"/>
<name>A0A7M7HAR3_NASVI</name>
<dbReference type="Proteomes" id="UP000002358">
    <property type="component" value="Chromosome 4"/>
</dbReference>
<protein>
    <recommendedName>
        <fullName evidence="3">SAM domain-containing protein</fullName>
    </recommendedName>
</protein>
<proteinExistence type="predicted"/>
<sequence length="597" mass="69289">MNIILKSWGFPNLVDVFKQNDILTIDALNALMDDPDELKNVIPSAGVRILLKKKLREHIEVNEQIKFELSATENSLLEDSLKEEELQGLETTEEVEANDEDTIDVEYVENQTTPDGEPACKKQRISTAVNDLDLKALLEDHALGPSILRVYEAKKELCSASQSYLVEIITLHFLRDNNLRLTDHDFKVLVWLIKLVDKYRNRRTYILQSHKLSSQCQSTAKRVPVTNNLDVQSALESKEWLVINREKREVLKHWEFTFNLRQTDAKNQEYQTVADIYKNWPILEESYGFELIEKDFLQTYLNPFENICKRWNDVFSHAAAILKDKLTKDDRLILDSLEELDCESDADHGNKLSSIEESKIVGGYLSITTAEMSYLITYFGIIIGDLVPEDDLSWELYLTLFDIIDLITQASITENEISYLSQLLKSHNELYIQIFDEPLKPKHHIILHYPDCIRAMGPTKHYSCEKYEAFHKKAKQCARVVTSRIYIIHTLSTKLQLELAYRFYINKEFKNIIEFGALKKKVTENVDNEVNFVKINGALYRPNYAIFLYNDESDNPVIGLIEKIVKTTENKIFFMYKDCQTIGFLNSMKCYVIIVTI</sequence>
<dbReference type="InParanoid" id="A0A7M7HAR3"/>
<dbReference type="GeneID" id="100114950"/>
<dbReference type="AlphaFoldDB" id="A0A7M7HAR3"/>
<organism evidence="1 2">
    <name type="scientific">Nasonia vitripennis</name>
    <name type="common">Parasitic wasp</name>
    <dbReference type="NCBI Taxonomy" id="7425"/>
    <lineage>
        <taxon>Eukaryota</taxon>
        <taxon>Metazoa</taxon>
        <taxon>Ecdysozoa</taxon>
        <taxon>Arthropoda</taxon>
        <taxon>Hexapoda</taxon>
        <taxon>Insecta</taxon>
        <taxon>Pterygota</taxon>
        <taxon>Neoptera</taxon>
        <taxon>Endopterygota</taxon>
        <taxon>Hymenoptera</taxon>
        <taxon>Apocrita</taxon>
        <taxon>Proctotrupomorpha</taxon>
        <taxon>Chalcidoidea</taxon>
        <taxon>Pteromalidae</taxon>
        <taxon>Pteromalinae</taxon>
        <taxon>Nasonia</taxon>
    </lineage>
</organism>